<evidence type="ECO:0000313" key="2">
    <source>
        <dbReference type="Proteomes" id="UP000471745"/>
    </source>
</evidence>
<proteinExistence type="predicted"/>
<organism evidence="1 2">
    <name type="scientific">Actinospica acidiphila</name>
    <dbReference type="NCBI Taxonomy" id="304899"/>
    <lineage>
        <taxon>Bacteria</taxon>
        <taxon>Bacillati</taxon>
        <taxon>Actinomycetota</taxon>
        <taxon>Actinomycetes</taxon>
        <taxon>Catenulisporales</taxon>
        <taxon>Actinospicaceae</taxon>
        <taxon>Actinospica</taxon>
    </lineage>
</organism>
<evidence type="ECO:0000313" key="1">
    <source>
        <dbReference type="EMBL" id="NEC50904.1"/>
    </source>
</evidence>
<feature type="non-terminal residue" evidence="1">
    <location>
        <position position="1"/>
    </location>
</feature>
<dbReference type="AlphaFoldDB" id="A0A9X5CLV2"/>
<keyword evidence="2" id="KW-1185">Reference proteome</keyword>
<comment type="caution">
    <text evidence="1">The sequence shown here is derived from an EMBL/GenBank/DDBJ whole genome shotgun (WGS) entry which is preliminary data.</text>
</comment>
<reference evidence="1 2" key="1">
    <citation type="submission" date="2020-01" db="EMBL/GenBank/DDBJ databases">
        <title>Insect and environment-associated Actinomycetes.</title>
        <authorList>
            <person name="Currrie C."/>
            <person name="Chevrette M."/>
            <person name="Carlson C."/>
            <person name="Stubbendieck R."/>
            <person name="Wendt-Pienkowski E."/>
        </authorList>
    </citation>
    <scope>NUCLEOTIDE SEQUENCE [LARGE SCALE GENOMIC DNA]</scope>
    <source>
        <strain evidence="1 2">SID8189</strain>
    </source>
</reference>
<dbReference type="Proteomes" id="UP000471745">
    <property type="component" value="Unassembled WGS sequence"/>
</dbReference>
<protein>
    <submittedName>
        <fullName evidence="1">Inositol monophosphatase</fullName>
    </submittedName>
</protein>
<accession>A0A9X5CLV2</accession>
<gene>
    <name evidence="1" type="ORF">G3I18_20385</name>
</gene>
<sequence length="34" mass="3628">GRPFDIRGGNTLPFTAARDEATARRVVELLSAAV</sequence>
<name>A0A9X5CLV2_9ACTN</name>
<dbReference type="EMBL" id="JAAGNA010000712">
    <property type="protein sequence ID" value="NEC50904.1"/>
    <property type="molecule type" value="Genomic_DNA"/>
</dbReference>